<feature type="compositionally biased region" description="Low complexity" evidence="1">
    <location>
        <begin position="226"/>
        <end position="249"/>
    </location>
</feature>
<feature type="compositionally biased region" description="Polar residues" evidence="1">
    <location>
        <begin position="252"/>
        <end position="297"/>
    </location>
</feature>
<evidence type="ECO:0000313" key="2">
    <source>
        <dbReference type="EMBL" id="TDL19041.1"/>
    </source>
</evidence>
<dbReference type="EMBL" id="ML170201">
    <property type="protein sequence ID" value="TDL19041.1"/>
    <property type="molecule type" value="Genomic_DNA"/>
</dbReference>
<dbReference type="STRING" id="50990.A0A4Y7PVF7"/>
<sequence length="411" mass="45334">MLTITSNSSCDVCVENYGPLNLPSSIPCHVLCNTCSATTCEKASPRHLPLCPFCQEPFTADSIRVIRVDYSKHENIPTSPRSNPPHELPDEVRVLKDKVAKVASKKCSIDELNNLQKELQDWLTTKGNENSEAQPASLLLSAALLRAILGNYHASLEVITKANGLITDLRSQLHEGEKREKELKKQLHEEERLRREERARHEQRKTRLTEITEIDPPRGRSTRVKSISPPSSPRRLSSRGRTQSTSTGQYPARNSSSGPTSRHFSPTRSTLWSPSEDSTSRPIVTGVSSPSNHSGRSYSADRFTLVQHGTGHHIRRPTSRSSNPPISPLVSTTDDTAASGGKDLRRCSSSSSHLAMADSKGNSKKRSAMSWFRVQSKPIGSQKPAVHSSSASQSEAAGRSNERNDHEREGR</sequence>
<keyword evidence="3" id="KW-1185">Reference proteome</keyword>
<name>A0A4Y7PVF7_9AGAM</name>
<gene>
    <name evidence="2" type="ORF">BD410DRAFT_454421</name>
</gene>
<evidence type="ECO:0000313" key="3">
    <source>
        <dbReference type="Proteomes" id="UP000294933"/>
    </source>
</evidence>
<evidence type="ECO:0008006" key="4">
    <source>
        <dbReference type="Google" id="ProtNLM"/>
    </source>
</evidence>
<feature type="compositionally biased region" description="Basic and acidic residues" evidence="1">
    <location>
        <begin position="400"/>
        <end position="411"/>
    </location>
</feature>
<proteinExistence type="predicted"/>
<reference evidence="2 3" key="1">
    <citation type="submission" date="2018-06" db="EMBL/GenBank/DDBJ databases">
        <title>A transcriptomic atlas of mushroom development highlights an independent origin of complex multicellularity.</title>
        <authorList>
            <consortium name="DOE Joint Genome Institute"/>
            <person name="Krizsan K."/>
            <person name="Almasi E."/>
            <person name="Merenyi Z."/>
            <person name="Sahu N."/>
            <person name="Viragh M."/>
            <person name="Koszo T."/>
            <person name="Mondo S."/>
            <person name="Kiss B."/>
            <person name="Balint B."/>
            <person name="Kues U."/>
            <person name="Barry K."/>
            <person name="Hegedus J.C."/>
            <person name="Henrissat B."/>
            <person name="Johnson J."/>
            <person name="Lipzen A."/>
            <person name="Ohm R."/>
            <person name="Nagy I."/>
            <person name="Pangilinan J."/>
            <person name="Yan J."/>
            <person name="Xiong Y."/>
            <person name="Grigoriev I.V."/>
            <person name="Hibbett D.S."/>
            <person name="Nagy L.G."/>
        </authorList>
    </citation>
    <scope>NUCLEOTIDE SEQUENCE [LARGE SCALE GENOMIC DNA]</scope>
    <source>
        <strain evidence="2 3">SZMC22713</strain>
    </source>
</reference>
<protein>
    <recommendedName>
        <fullName evidence="4">RING-type domain-containing protein</fullName>
    </recommendedName>
</protein>
<accession>A0A4Y7PVF7</accession>
<dbReference type="AlphaFoldDB" id="A0A4Y7PVF7"/>
<feature type="compositionally biased region" description="Basic and acidic residues" evidence="1">
    <location>
        <begin position="174"/>
        <end position="218"/>
    </location>
</feature>
<organism evidence="2 3">
    <name type="scientific">Rickenella mellea</name>
    <dbReference type="NCBI Taxonomy" id="50990"/>
    <lineage>
        <taxon>Eukaryota</taxon>
        <taxon>Fungi</taxon>
        <taxon>Dikarya</taxon>
        <taxon>Basidiomycota</taxon>
        <taxon>Agaricomycotina</taxon>
        <taxon>Agaricomycetes</taxon>
        <taxon>Hymenochaetales</taxon>
        <taxon>Rickenellaceae</taxon>
        <taxon>Rickenella</taxon>
    </lineage>
</organism>
<dbReference type="Proteomes" id="UP000294933">
    <property type="component" value="Unassembled WGS sequence"/>
</dbReference>
<feature type="compositionally biased region" description="Polar residues" evidence="1">
    <location>
        <begin position="319"/>
        <end position="336"/>
    </location>
</feature>
<dbReference type="OrthoDB" id="6105938at2759"/>
<feature type="region of interest" description="Disordered" evidence="1">
    <location>
        <begin position="174"/>
        <end position="411"/>
    </location>
</feature>
<evidence type="ECO:0000256" key="1">
    <source>
        <dbReference type="SAM" id="MobiDB-lite"/>
    </source>
</evidence>
<dbReference type="SUPFAM" id="SSF57850">
    <property type="entry name" value="RING/U-box"/>
    <property type="match status" value="1"/>
</dbReference>
<dbReference type="VEuPathDB" id="FungiDB:BD410DRAFT_454421"/>